<dbReference type="EMBL" id="AUZY01003914">
    <property type="protein sequence ID" value="EQD66413.1"/>
    <property type="molecule type" value="Genomic_DNA"/>
</dbReference>
<organism evidence="1">
    <name type="scientific">mine drainage metagenome</name>
    <dbReference type="NCBI Taxonomy" id="410659"/>
    <lineage>
        <taxon>unclassified sequences</taxon>
        <taxon>metagenomes</taxon>
        <taxon>ecological metagenomes</taxon>
    </lineage>
</organism>
<comment type="caution">
    <text evidence="1">The sequence shown here is derived from an EMBL/GenBank/DDBJ whole genome shotgun (WGS) entry which is preliminary data.</text>
</comment>
<feature type="non-terminal residue" evidence="1">
    <location>
        <position position="321"/>
    </location>
</feature>
<sequence>YNKPICPQCRSRSIVKNGTFIRTLETGDIIRIQRYKCSNCTCSFEARPPNHGYGKHFSDITKEKIVKGRVKTSLRKTAFFFGLIGNMGISHETIRKNIPSGPAKRMASSGCFVYDEQYVHIDGKDKFRALLKDSKNRNFVEEILDDLKEETLVAFFIRALSSFVITEKIFITTDGYHYGSILREVARTLGIRIERQRCLFHLENDLAHKIKEAGKEEQLDTAKKLVKFMFFQTKKNLESLGDNKEALSKLIEGKSEAETAGVILQLLNDLYGSDKIISGFMDFVKKNRNEVFLYLKNDQVEKTSDLAEQHFSIMSWLFKHR</sequence>
<proteinExistence type="predicted"/>
<gene>
    <name evidence="1" type="ORF">B1B_06147</name>
</gene>
<reference evidence="1" key="2">
    <citation type="journal article" date="2014" name="ISME J.">
        <title>Microbial stratification in low pH oxic and suboxic macroscopic growths along an acid mine drainage.</title>
        <authorList>
            <person name="Mendez-Garcia C."/>
            <person name="Mesa V."/>
            <person name="Sprenger R.R."/>
            <person name="Richter M."/>
            <person name="Diez M.S."/>
            <person name="Solano J."/>
            <person name="Bargiela R."/>
            <person name="Golyshina O.V."/>
            <person name="Manteca A."/>
            <person name="Ramos J.L."/>
            <person name="Gallego J.R."/>
            <person name="Llorente I."/>
            <person name="Martins Dos Santos V.A."/>
            <person name="Jensen O.N."/>
            <person name="Pelaez A.I."/>
            <person name="Sanchez J."/>
            <person name="Ferrer M."/>
        </authorList>
    </citation>
    <scope>NUCLEOTIDE SEQUENCE</scope>
</reference>
<evidence type="ECO:0000313" key="1">
    <source>
        <dbReference type="EMBL" id="EQD66413.1"/>
    </source>
</evidence>
<reference evidence="1" key="1">
    <citation type="submission" date="2013-08" db="EMBL/GenBank/DDBJ databases">
        <authorList>
            <person name="Mendez C."/>
            <person name="Richter M."/>
            <person name="Ferrer M."/>
            <person name="Sanchez J."/>
        </authorList>
    </citation>
    <scope>NUCLEOTIDE SEQUENCE</scope>
</reference>
<dbReference type="AlphaFoldDB" id="T1BD27"/>
<feature type="non-terminal residue" evidence="1">
    <location>
        <position position="1"/>
    </location>
</feature>
<accession>T1BD27</accession>
<protein>
    <submittedName>
        <fullName evidence="1">Transposase</fullName>
    </submittedName>
</protein>
<name>T1BD27_9ZZZZ</name>